<reference evidence="4 5" key="1">
    <citation type="submission" date="2018-08" db="EMBL/GenBank/DDBJ databases">
        <title>A genome reference for cultivated species of the human gut microbiota.</title>
        <authorList>
            <person name="Zou Y."/>
            <person name="Xue W."/>
            <person name="Luo G."/>
        </authorList>
    </citation>
    <scope>NUCLEOTIDE SEQUENCE [LARGE SCALE GENOMIC DNA]</scope>
    <source>
        <strain evidence="4 5">AF12-50</strain>
    </source>
</reference>
<feature type="domain" description="DUF4984" evidence="2">
    <location>
        <begin position="135"/>
        <end position="298"/>
    </location>
</feature>
<dbReference type="Pfam" id="PF16132">
    <property type="entry name" value="DUF4843"/>
    <property type="match status" value="1"/>
</dbReference>
<evidence type="ECO:0000259" key="2">
    <source>
        <dbReference type="Pfam" id="PF16372"/>
    </source>
</evidence>
<dbReference type="PROSITE" id="PS51257">
    <property type="entry name" value="PROKAR_LIPOPROTEIN"/>
    <property type="match status" value="1"/>
</dbReference>
<dbReference type="AlphaFoldDB" id="A0A3R5Y8W4"/>
<proteinExistence type="predicted"/>
<evidence type="ECO:0000313" key="4">
    <source>
        <dbReference type="EMBL" id="RGW44628.1"/>
    </source>
</evidence>
<dbReference type="EMBL" id="VUNF01000006">
    <property type="protein sequence ID" value="MST77066.1"/>
    <property type="molecule type" value="Genomic_DNA"/>
</dbReference>
<accession>A0A3R5Y8W4</accession>
<feature type="chain" id="PRO_5041084625" evidence="1">
    <location>
        <begin position="23"/>
        <end position="300"/>
    </location>
</feature>
<dbReference type="InterPro" id="IPR032283">
    <property type="entry name" value="DUF4984"/>
</dbReference>
<dbReference type="InterPro" id="IPR032299">
    <property type="entry name" value="DUF4843"/>
</dbReference>
<dbReference type="SUPFAM" id="SSF141072">
    <property type="entry name" value="CalX-like"/>
    <property type="match status" value="1"/>
</dbReference>
<evidence type="ECO:0000313" key="5">
    <source>
        <dbReference type="Proteomes" id="UP000283785"/>
    </source>
</evidence>
<organism evidence="3 6">
    <name type="scientific">Segatella copri</name>
    <dbReference type="NCBI Taxonomy" id="165179"/>
    <lineage>
        <taxon>Bacteria</taxon>
        <taxon>Pseudomonadati</taxon>
        <taxon>Bacteroidota</taxon>
        <taxon>Bacteroidia</taxon>
        <taxon>Bacteroidales</taxon>
        <taxon>Prevotellaceae</taxon>
        <taxon>Segatella</taxon>
    </lineage>
</organism>
<dbReference type="Proteomes" id="UP000450161">
    <property type="component" value="Unassembled WGS sequence"/>
</dbReference>
<dbReference type="RefSeq" id="WP_118063455.1">
    <property type="nucleotide sequence ID" value="NZ_JAHRGJ010000004.1"/>
</dbReference>
<gene>
    <name evidence="4" type="ORF">DWV76_02580</name>
    <name evidence="3" type="ORF">FYJ72_05070</name>
</gene>
<evidence type="ECO:0000313" key="6">
    <source>
        <dbReference type="Proteomes" id="UP000450161"/>
    </source>
</evidence>
<dbReference type="InterPro" id="IPR038081">
    <property type="entry name" value="CalX-like_sf"/>
</dbReference>
<evidence type="ECO:0000313" key="3">
    <source>
        <dbReference type="EMBL" id="MST77066.1"/>
    </source>
</evidence>
<keyword evidence="1" id="KW-0732">Signal</keyword>
<comment type="caution">
    <text evidence="3">The sequence shown here is derived from an EMBL/GenBank/DDBJ whole genome shotgun (WGS) entry which is preliminary data.</text>
</comment>
<dbReference type="Pfam" id="PF16372">
    <property type="entry name" value="DUF4984"/>
    <property type="match status" value="1"/>
</dbReference>
<feature type="signal peptide" evidence="1">
    <location>
        <begin position="1"/>
        <end position="22"/>
    </location>
</feature>
<dbReference type="Proteomes" id="UP000283785">
    <property type="component" value="Unassembled WGS sequence"/>
</dbReference>
<reference evidence="3 6" key="2">
    <citation type="submission" date="2019-08" db="EMBL/GenBank/DDBJ databases">
        <title>In-depth cultivation of the pig gut microbiome towards novel bacterial diversity and tailored functional studies.</title>
        <authorList>
            <person name="Wylensek D."/>
            <person name="Hitch T.C.A."/>
            <person name="Clavel T."/>
        </authorList>
    </citation>
    <scope>NUCLEOTIDE SEQUENCE [LARGE SCALE GENOMIC DNA]</scope>
    <source>
        <strain evidence="3 6">LKV-178-WT-2C</strain>
    </source>
</reference>
<name>A0A3R5Y8W4_9BACT</name>
<dbReference type="Gene3D" id="2.60.40.2030">
    <property type="match status" value="1"/>
</dbReference>
<sequence>MKKIMMGCLAAVAALIALVSCSQDYTTYAGPSHIMFSDTLYQYAVQESNEVFNVPVSATEKADYDRTFGVEVVDKQSNAIEGKHYRILNNTVTIKAGEMVGNVKVQGIYDNIGKTDSLGFTLKLVIPEKYNWTDLYKDYTHVVMQKYCPFDIHNFSGWCKVTSTFYSQYLNNVTDRLIKTEVVEGEENTILLKDVYYKGYNLKLKFNTKNILEPKVEMDDQIAGETGEAFGTIYGDGKLRISQPSLYTSYYSTNEDFVLQYVVMSVNNKDGSLFGNVGTFITVFKWISDAEAEKLKEQGY</sequence>
<evidence type="ECO:0000256" key="1">
    <source>
        <dbReference type="SAM" id="SignalP"/>
    </source>
</evidence>
<protein>
    <submittedName>
        <fullName evidence="3">DUF4984 domain-containing protein</fullName>
    </submittedName>
</protein>
<dbReference type="EMBL" id="QSAG01000002">
    <property type="protein sequence ID" value="RGW44628.1"/>
    <property type="molecule type" value="Genomic_DNA"/>
</dbReference>